<evidence type="ECO:0000256" key="3">
    <source>
        <dbReference type="ARBA" id="ARBA00022576"/>
    </source>
</evidence>
<keyword evidence="4 10" id="KW-0663">Pyridoxal phosphate</keyword>
<dbReference type="PIRSF" id="PIRSF000521">
    <property type="entry name" value="Transaminase_4ab_Lys_Orn"/>
    <property type="match status" value="1"/>
</dbReference>
<comment type="cofactor">
    <cofactor evidence="1">
        <name>pyridoxal 5'-phosphate</name>
        <dbReference type="ChEBI" id="CHEBI:597326"/>
    </cofactor>
</comment>
<keyword evidence="12" id="KW-1185">Reference proteome</keyword>
<reference evidence="11 12" key="1">
    <citation type="submission" date="2013-11" db="EMBL/GenBank/DDBJ databases">
        <title>Metagenomic analysis of a methanogenic consortium involved in long chain n-alkane degradation.</title>
        <authorList>
            <person name="Davidova I.A."/>
            <person name="Callaghan A.V."/>
            <person name="Wawrik B."/>
            <person name="Pruitt S."/>
            <person name="Marks C."/>
            <person name="Duncan K.E."/>
            <person name="Suflita J.M."/>
        </authorList>
    </citation>
    <scope>NUCLEOTIDE SEQUENCE [LARGE SCALE GENOMIC DNA]</scope>
    <source>
        <strain evidence="11 12">SPR</strain>
    </source>
</reference>
<comment type="caution">
    <text evidence="11">The sequence shown here is derived from an EMBL/GenBank/DDBJ whole genome shotgun (WGS) entry which is preliminary data.</text>
</comment>
<evidence type="ECO:0000256" key="2">
    <source>
        <dbReference type="ARBA" id="ARBA00008954"/>
    </source>
</evidence>
<dbReference type="AlphaFoldDB" id="A0A0D2JB56"/>
<evidence type="ECO:0000256" key="1">
    <source>
        <dbReference type="ARBA" id="ARBA00001933"/>
    </source>
</evidence>
<dbReference type="GO" id="GO:0030170">
    <property type="term" value="F:pyridoxal phosphate binding"/>
    <property type="evidence" value="ECO:0007669"/>
    <property type="project" value="InterPro"/>
</dbReference>
<protein>
    <recommendedName>
        <fullName evidence="8">Taurine--pyruvate aminotransferase</fullName>
        <ecNumber evidence="7">2.6.1.77</ecNumber>
    </recommendedName>
    <alternativeName>
        <fullName evidence="9">Taurine:pyruvate aminotransferase</fullName>
    </alternativeName>
</protein>
<evidence type="ECO:0000256" key="7">
    <source>
        <dbReference type="ARBA" id="ARBA00067057"/>
    </source>
</evidence>
<comment type="catalytic activity">
    <reaction evidence="6">
        <text>taurine + pyruvate = sulfoacetaldehyde + L-alanine</text>
        <dbReference type="Rhea" id="RHEA:10420"/>
        <dbReference type="ChEBI" id="CHEBI:15361"/>
        <dbReference type="ChEBI" id="CHEBI:57972"/>
        <dbReference type="ChEBI" id="CHEBI:58246"/>
        <dbReference type="ChEBI" id="CHEBI:507393"/>
        <dbReference type="EC" id="2.6.1.77"/>
    </reaction>
    <physiologicalReaction direction="left-to-right" evidence="6">
        <dbReference type="Rhea" id="RHEA:10421"/>
    </physiologicalReaction>
</comment>
<evidence type="ECO:0000256" key="9">
    <source>
        <dbReference type="ARBA" id="ARBA00078212"/>
    </source>
</evidence>
<dbReference type="Pfam" id="PF00202">
    <property type="entry name" value="Aminotran_3"/>
    <property type="match status" value="1"/>
</dbReference>
<organism evidence="11 12">
    <name type="scientific">Dethiosulfatarculus sandiegensis</name>
    <dbReference type="NCBI Taxonomy" id="1429043"/>
    <lineage>
        <taxon>Bacteria</taxon>
        <taxon>Pseudomonadati</taxon>
        <taxon>Thermodesulfobacteriota</taxon>
        <taxon>Desulfarculia</taxon>
        <taxon>Desulfarculales</taxon>
        <taxon>Desulfarculaceae</taxon>
        <taxon>Dethiosulfatarculus</taxon>
    </lineage>
</organism>
<accession>A0A0D2JB56</accession>
<comment type="similarity">
    <text evidence="2 10">Belongs to the class-III pyridoxal-phosphate-dependent aminotransferase family.</text>
</comment>
<dbReference type="InterPro" id="IPR049704">
    <property type="entry name" value="Aminotrans_3_PPA_site"/>
</dbReference>
<keyword evidence="5" id="KW-0670">Pyruvate</keyword>
<keyword evidence="11" id="KW-0808">Transferase</keyword>
<gene>
    <name evidence="11" type="ORF">X474_04440</name>
</gene>
<evidence type="ECO:0000313" key="12">
    <source>
        <dbReference type="Proteomes" id="UP000032233"/>
    </source>
</evidence>
<dbReference type="Proteomes" id="UP000032233">
    <property type="component" value="Unassembled WGS sequence"/>
</dbReference>
<dbReference type="InParanoid" id="A0A0D2JB56"/>
<evidence type="ECO:0000256" key="5">
    <source>
        <dbReference type="ARBA" id="ARBA00023317"/>
    </source>
</evidence>
<name>A0A0D2JB56_9BACT</name>
<dbReference type="InterPro" id="IPR015421">
    <property type="entry name" value="PyrdxlP-dep_Trfase_major"/>
</dbReference>
<evidence type="ECO:0000256" key="4">
    <source>
        <dbReference type="ARBA" id="ARBA00022898"/>
    </source>
</evidence>
<dbReference type="SUPFAM" id="SSF53383">
    <property type="entry name" value="PLP-dependent transferases"/>
    <property type="match status" value="1"/>
</dbReference>
<evidence type="ECO:0000256" key="6">
    <source>
        <dbReference type="ARBA" id="ARBA00052998"/>
    </source>
</evidence>
<sequence>MMQSIPGNVFPRKLDGPLPQAVDAEGVWIIDNQGRRYLDASGGAVVVNLGHARKELAEAVSSQILHGYYAHPTMFTTPVVEEFASALTAHAPLGIERFYFMTSGSEAVETSIKLARQIQLARKEPGRFRLIARWKSYHGLSLGALSAMGRTSFRTPYAPMLPQVEHVPPPYCLRCSFGLKYPECDLRCARFLEETILNLGPETVSAFLGETISGATLASCPPPPDYWRVIREICDKYGVLLIHDEVMVGMGRTGRWFASDHYGVAPDLVTMGKGISGGCAPLSAVGVQKEHFDLLRKTTGFVHGGTFSHHPVSCAAGLAALRILERENLIERAEKIGVVLGEKLKQRFSDHPRVAEVRGIGMLWGVELVQDKETCLPYPREEKVTERIWKKLFKKGIILYKSMGMAGKDGDGLVISPPFIIEEEDLDFVVQSLGRAVDKVVG</sequence>
<dbReference type="RefSeq" id="WP_197281964.1">
    <property type="nucleotide sequence ID" value="NZ_AZAC01000003.1"/>
</dbReference>
<dbReference type="CDD" id="cd00610">
    <property type="entry name" value="OAT_like"/>
    <property type="match status" value="1"/>
</dbReference>
<dbReference type="STRING" id="1429043.X474_04440"/>
<dbReference type="FunFam" id="3.40.640.10:FF:000004">
    <property type="entry name" value="Acetylornithine aminotransferase"/>
    <property type="match status" value="1"/>
</dbReference>
<dbReference type="PANTHER" id="PTHR43094:SF1">
    <property type="entry name" value="AMINOTRANSFERASE CLASS-III"/>
    <property type="match status" value="1"/>
</dbReference>
<dbReference type="EC" id="2.6.1.77" evidence="7"/>
<dbReference type="Gene3D" id="3.40.640.10">
    <property type="entry name" value="Type I PLP-dependent aspartate aminotransferase-like (Major domain)"/>
    <property type="match status" value="1"/>
</dbReference>
<dbReference type="PANTHER" id="PTHR43094">
    <property type="entry name" value="AMINOTRANSFERASE"/>
    <property type="match status" value="1"/>
</dbReference>
<dbReference type="InterPro" id="IPR015424">
    <property type="entry name" value="PyrdxlP-dep_Trfase"/>
</dbReference>
<dbReference type="EMBL" id="AZAC01000003">
    <property type="protein sequence ID" value="KIX15364.1"/>
    <property type="molecule type" value="Genomic_DNA"/>
</dbReference>
<evidence type="ECO:0000256" key="8">
    <source>
        <dbReference type="ARBA" id="ARBA00074603"/>
    </source>
</evidence>
<dbReference type="InterPro" id="IPR015422">
    <property type="entry name" value="PyrdxlP-dep_Trfase_small"/>
</dbReference>
<dbReference type="Gene3D" id="3.90.1150.10">
    <property type="entry name" value="Aspartate Aminotransferase, domain 1"/>
    <property type="match status" value="1"/>
</dbReference>
<proteinExistence type="inferred from homology"/>
<dbReference type="GO" id="GO:0031299">
    <property type="term" value="F:taurine-pyruvate aminotransferase activity"/>
    <property type="evidence" value="ECO:0007669"/>
    <property type="project" value="UniProtKB-EC"/>
</dbReference>
<dbReference type="InterPro" id="IPR005814">
    <property type="entry name" value="Aminotrans_3"/>
</dbReference>
<keyword evidence="3 11" id="KW-0032">Aminotransferase</keyword>
<evidence type="ECO:0000313" key="11">
    <source>
        <dbReference type="EMBL" id="KIX15364.1"/>
    </source>
</evidence>
<evidence type="ECO:0000256" key="10">
    <source>
        <dbReference type="RuleBase" id="RU003560"/>
    </source>
</evidence>
<dbReference type="PROSITE" id="PS00600">
    <property type="entry name" value="AA_TRANSFER_CLASS_3"/>
    <property type="match status" value="1"/>
</dbReference>